<dbReference type="Proteomes" id="UP000002518">
    <property type="component" value="Chromosome"/>
</dbReference>
<name>Q9YDM9_AERPE</name>
<dbReference type="RefSeq" id="WP_010866045.1">
    <property type="nucleotide sequence ID" value="NC_000854.2"/>
</dbReference>
<dbReference type="EnsemblBacteria" id="BAA79868">
    <property type="protein sequence ID" value="BAA79868"/>
    <property type="gene ID" value="APE_0885.1"/>
</dbReference>
<dbReference type="AlphaFoldDB" id="Q9YDM9"/>
<organism evidence="1 2">
    <name type="scientific">Aeropyrum pernix (strain ATCC 700893 / DSM 11879 / JCM 9820 / NBRC 100138 / K1)</name>
    <dbReference type="NCBI Taxonomy" id="272557"/>
    <lineage>
        <taxon>Archaea</taxon>
        <taxon>Thermoproteota</taxon>
        <taxon>Thermoprotei</taxon>
        <taxon>Desulfurococcales</taxon>
        <taxon>Desulfurococcaceae</taxon>
        <taxon>Aeropyrum</taxon>
    </lineage>
</organism>
<protein>
    <submittedName>
        <fullName evidence="1">Uncharacterized protein</fullName>
    </submittedName>
</protein>
<keyword evidence="2" id="KW-1185">Reference proteome</keyword>
<evidence type="ECO:0000313" key="1">
    <source>
        <dbReference type="EMBL" id="BAA79868.2"/>
    </source>
</evidence>
<dbReference type="STRING" id="272557.APE_0885.1"/>
<dbReference type="KEGG" id="ape:APE_0885.1"/>
<accession>Q9YDM9</accession>
<reference evidence="1 2" key="1">
    <citation type="journal article" date="1999" name="DNA Res.">
        <title>Complete genome sequence of an aerobic hyper-thermophilic crenarchaeon, Aeropyrum pernix K1.</title>
        <authorList>
            <person name="Kawarabayasi Y."/>
            <person name="Hino Y."/>
            <person name="Horikawa H."/>
            <person name="Yamazaki S."/>
            <person name="Haikawa Y."/>
            <person name="Jin-no K."/>
            <person name="Takahashi M."/>
            <person name="Sekine M."/>
            <person name="Baba S."/>
            <person name="Ankai A."/>
            <person name="Kosugi H."/>
            <person name="Hosoyama A."/>
            <person name="Fukui S."/>
            <person name="Nagai Y."/>
            <person name="Nishijima K."/>
            <person name="Nakazawa H."/>
            <person name="Takamiya M."/>
            <person name="Masuda S."/>
            <person name="Funahashi T."/>
            <person name="Tanaka T."/>
            <person name="Kudoh Y."/>
            <person name="Yamazaki J."/>
            <person name="Kushida N."/>
            <person name="Oguchi A."/>
            <person name="Aoki K."/>
            <person name="Kubota K."/>
            <person name="Nakamura Y."/>
            <person name="Nomura N."/>
            <person name="Sako Y."/>
            <person name="Kikuchi H."/>
        </authorList>
    </citation>
    <scope>NUCLEOTIDE SEQUENCE [LARGE SCALE GENOMIC DNA]</scope>
    <source>
        <strain evidence="2">ATCC 700893 / DSM 11879 / JCM 9820 / NBRC 100138 / K1</strain>
    </source>
</reference>
<dbReference type="GeneID" id="1444978"/>
<sequence length="108" mass="12670">MAGVDYRLQPYLPILNALTPAQAKAWDYLVEYVRATGRICFSYNTLARYWPAAQTKINIQTLDRRLREFAQLRLLERREIKKDGRRRARTIFCLPEDLASFYLDAGRG</sequence>
<evidence type="ECO:0000313" key="2">
    <source>
        <dbReference type="Proteomes" id="UP000002518"/>
    </source>
</evidence>
<dbReference type="PIR" id="D72683">
    <property type="entry name" value="D72683"/>
</dbReference>
<gene>
    <name evidence="1" type="ordered locus">APE_0885.1</name>
</gene>
<dbReference type="EMBL" id="BA000002">
    <property type="protein sequence ID" value="BAA79868.2"/>
    <property type="molecule type" value="Genomic_DNA"/>
</dbReference>
<proteinExistence type="predicted"/>